<proteinExistence type="predicted"/>
<sequence>MLKEVATEMTGGDADVTICAVCELVNSNAELSQNEAAATTNEASAATTLLLEAAAESESLGSNAKALVLKREDCELLQDVDASSETETASAGEANDVTVNTYASHGSEIAATDNSMALIASIKTSASSTNTKLPVLVQRPALLPLLAAQQRLTPLLPTPHQRQRLVPP</sequence>
<dbReference type="AlphaFoldDB" id="A0A8T1BU23"/>
<name>A0A8T1BU23_9STRA</name>
<reference evidence="1" key="1">
    <citation type="submission" date="2018-10" db="EMBL/GenBank/DDBJ databases">
        <title>Effector identification in a new, highly contiguous assembly of the strawberry crown rot pathogen Phytophthora cactorum.</title>
        <authorList>
            <person name="Armitage A.D."/>
            <person name="Nellist C.F."/>
            <person name="Bates H."/>
            <person name="Vickerstaff R.J."/>
            <person name="Harrison R.J."/>
        </authorList>
    </citation>
    <scope>NUCLEOTIDE SEQUENCE</scope>
    <source>
        <strain evidence="1">4040</strain>
    </source>
</reference>
<comment type="caution">
    <text evidence="1">The sequence shown here is derived from an EMBL/GenBank/DDBJ whole genome shotgun (WGS) entry which is preliminary data.</text>
</comment>
<evidence type="ECO:0000313" key="1">
    <source>
        <dbReference type="EMBL" id="KAG2909142.1"/>
    </source>
</evidence>
<protein>
    <submittedName>
        <fullName evidence="1">Uncharacterized protein</fullName>
    </submittedName>
</protein>
<organism evidence="1 2">
    <name type="scientific">Phytophthora cactorum</name>
    <dbReference type="NCBI Taxonomy" id="29920"/>
    <lineage>
        <taxon>Eukaryota</taxon>
        <taxon>Sar</taxon>
        <taxon>Stramenopiles</taxon>
        <taxon>Oomycota</taxon>
        <taxon>Peronosporomycetes</taxon>
        <taxon>Peronosporales</taxon>
        <taxon>Peronosporaceae</taxon>
        <taxon>Phytophthora</taxon>
    </lineage>
</organism>
<dbReference type="EMBL" id="RCMK01000879">
    <property type="protein sequence ID" value="KAG2909142.1"/>
    <property type="molecule type" value="Genomic_DNA"/>
</dbReference>
<accession>A0A8T1BU23</accession>
<evidence type="ECO:0000313" key="2">
    <source>
        <dbReference type="Proteomes" id="UP000736787"/>
    </source>
</evidence>
<gene>
    <name evidence="1" type="ORF">PC117_g19758</name>
</gene>
<dbReference type="Proteomes" id="UP000736787">
    <property type="component" value="Unassembled WGS sequence"/>
</dbReference>